<name>A0ABQ5TIC1_9BACI</name>
<comment type="caution">
    <text evidence="5">The sequence shown here is derived from an EMBL/GenBank/DDBJ whole genome shotgun (WGS) entry which is preliminary data.</text>
</comment>
<sequence length="543" mass="63177">MKTTPLSIQTTNKLVTHYKNNDKSVMKYFDYSSNQYEQKRLEYISNRTYQRQNFVEAVHKLHKKWGAPEASMVQLNKLLDEQAVAVVGGQQAGLLTGPLYSIHKIISVIQLAEEQEKKLGIPVVPIFWIAGEDHDFEEINHTYVPTTNMKMKKIKLQNKSIDAGRKSVSDLEFEKDKLREWIENVFLSLKETDYTQDIYSLVQTVLSNSNSYSEFFAKFIFQLFPNQGIILLDSHASEIREIESGFFLEMIQHQQEISASVKSTIDKLRTEEYSISLDATEDDAHLFYHDEQLGRVLLQVEKEGVWVDKQHNIRLTLEELQSIAINSPHLLSNNVVTRPMMQEKLIPTLAFVGGPGEITYWSALKDAFHILELEMPPIVPRISFTYLDRYTSRLLDKYNLDLPKILNRGVKEDKQRFLNEKNDYNIDEVTEELKTQLSDIHQPLRDIAASLGDDIKALSESNLSYLLKDIEFLRKRLNNEIKKTYAIEISEFDRLEMNLRPNNGLQERIWNPIYVMNCCGVDVFSRLVNNHSFVHEEHWMIHL</sequence>
<dbReference type="GO" id="GO:0016874">
    <property type="term" value="F:ligase activity"/>
    <property type="evidence" value="ECO:0007669"/>
    <property type="project" value="UniProtKB-KW"/>
</dbReference>
<evidence type="ECO:0000313" key="6">
    <source>
        <dbReference type="Proteomes" id="UP001275436"/>
    </source>
</evidence>
<feature type="domain" description="Bacillithiol biosynthesis BshC N-terminal Rossmann-like" evidence="3">
    <location>
        <begin position="1"/>
        <end position="381"/>
    </location>
</feature>
<dbReference type="RefSeq" id="WP_317957949.1">
    <property type="nucleotide sequence ID" value="NZ_BSKO01000001.1"/>
</dbReference>
<dbReference type="Proteomes" id="UP001275436">
    <property type="component" value="Unassembled WGS sequence"/>
</dbReference>
<evidence type="ECO:0000259" key="3">
    <source>
        <dbReference type="Pfam" id="PF10079"/>
    </source>
</evidence>
<evidence type="ECO:0000256" key="1">
    <source>
        <dbReference type="ARBA" id="ARBA00022598"/>
    </source>
</evidence>
<dbReference type="PIRSF" id="PIRSF012535">
    <property type="entry name" value="UCP012535"/>
    <property type="match status" value="1"/>
</dbReference>
<feature type="domain" description="Bacillithiol biosynthesis BshC C-terminal coiled-coil" evidence="4">
    <location>
        <begin position="384"/>
        <end position="543"/>
    </location>
</feature>
<dbReference type="EC" id="6.-.-.-" evidence="2"/>
<dbReference type="HAMAP" id="MF_01867">
    <property type="entry name" value="BshC"/>
    <property type="match status" value="1"/>
</dbReference>
<evidence type="ECO:0000259" key="4">
    <source>
        <dbReference type="Pfam" id="PF24850"/>
    </source>
</evidence>
<reference evidence="5 6" key="1">
    <citation type="submission" date="2023-02" db="EMBL/GenBank/DDBJ databases">
        <title>Oceanobacillus kimchii IFOP_LL358 isolated form Alexandrium catenella lab strain.</title>
        <authorList>
            <person name="Gajardo G."/>
            <person name="Ueki S."/>
            <person name="Maruyama F."/>
        </authorList>
    </citation>
    <scope>NUCLEOTIDE SEQUENCE [LARGE SCALE GENOMIC DNA]</scope>
    <source>
        <strain evidence="5 6">IFOP_LL358</strain>
    </source>
</reference>
<accession>A0ABQ5TIC1</accession>
<comment type="function">
    <text evidence="2">Involved in bacillithiol (BSH) biosynthesis. May catalyze the last step of the pathway, the addition of cysteine to glucosamine malate (GlcN-Mal) to generate BSH.</text>
</comment>
<dbReference type="InterPro" id="IPR055399">
    <property type="entry name" value="CC_BshC"/>
</dbReference>
<keyword evidence="6" id="KW-1185">Reference proteome</keyword>
<dbReference type="InterPro" id="IPR011199">
    <property type="entry name" value="Bacillithiol_biosynth_BshC"/>
</dbReference>
<dbReference type="Pfam" id="PF10079">
    <property type="entry name" value="Rossmann-like_BshC"/>
    <property type="match status" value="1"/>
</dbReference>
<dbReference type="InterPro" id="IPR055398">
    <property type="entry name" value="Rossmann-like_BshC"/>
</dbReference>
<protein>
    <recommendedName>
        <fullName evidence="2">Putative cysteine ligase BshC</fullName>
        <ecNumber evidence="2">6.-.-.-</ecNumber>
    </recommendedName>
</protein>
<evidence type="ECO:0000313" key="5">
    <source>
        <dbReference type="EMBL" id="GLO65897.1"/>
    </source>
</evidence>
<comment type="similarity">
    <text evidence="2">Belongs to the BshC family.</text>
</comment>
<organism evidence="5 6">
    <name type="scientific">Oceanobacillus kimchii</name>
    <dbReference type="NCBI Taxonomy" id="746691"/>
    <lineage>
        <taxon>Bacteria</taxon>
        <taxon>Bacillati</taxon>
        <taxon>Bacillota</taxon>
        <taxon>Bacilli</taxon>
        <taxon>Bacillales</taxon>
        <taxon>Bacillaceae</taxon>
        <taxon>Oceanobacillus</taxon>
    </lineage>
</organism>
<dbReference type="Pfam" id="PF24850">
    <property type="entry name" value="CC_BshC"/>
    <property type="match status" value="1"/>
</dbReference>
<keyword evidence="1 2" id="KW-0436">Ligase</keyword>
<gene>
    <name evidence="2 5" type="primary">bshC</name>
    <name evidence="5" type="ORF">MACH08_16810</name>
</gene>
<evidence type="ECO:0000256" key="2">
    <source>
        <dbReference type="HAMAP-Rule" id="MF_01867"/>
    </source>
</evidence>
<dbReference type="EMBL" id="BSKO01000001">
    <property type="protein sequence ID" value="GLO65897.1"/>
    <property type="molecule type" value="Genomic_DNA"/>
</dbReference>
<proteinExistence type="inferred from homology"/>
<dbReference type="NCBIfam" id="TIGR03998">
    <property type="entry name" value="thiol_BshC"/>
    <property type="match status" value="1"/>
</dbReference>